<comment type="caution">
    <text evidence="3">The sequence shown here is derived from an EMBL/GenBank/DDBJ whole genome shotgun (WGS) entry which is preliminary data.</text>
</comment>
<dbReference type="InterPro" id="IPR005522">
    <property type="entry name" value="IPK"/>
</dbReference>
<evidence type="ECO:0000313" key="3">
    <source>
        <dbReference type="EMBL" id="KAG7398284.1"/>
    </source>
</evidence>
<dbReference type="PANTHER" id="PTHR12400">
    <property type="entry name" value="INOSITOL POLYPHOSPHATE KINASE"/>
    <property type="match status" value="1"/>
</dbReference>
<feature type="region of interest" description="Disordered" evidence="2">
    <location>
        <begin position="1"/>
        <end position="21"/>
    </location>
</feature>
<dbReference type="GO" id="GO:0005737">
    <property type="term" value="C:cytoplasm"/>
    <property type="evidence" value="ECO:0007669"/>
    <property type="project" value="TreeGrafter"/>
</dbReference>
<keyword evidence="1 3" id="KW-0418">Kinase</keyword>
<dbReference type="Pfam" id="PF03770">
    <property type="entry name" value="IPK"/>
    <property type="match status" value="1"/>
</dbReference>
<dbReference type="PANTHER" id="PTHR12400:SF21">
    <property type="entry name" value="KINASE"/>
    <property type="match status" value="1"/>
</dbReference>
<dbReference type="OrthoDB" id="2573163at2759"/>
<keyword evidence="1" id="KW-0808">Transferase</keyword>
<dbReference type="GO" id="GO:0005634">
    <property type="term" value="C:nucleus"/>
    <property type="evidence" value="ECO:0007669"/>
    <property type="project" value="TreeGrafter"/>
</dbReference>
<dbReference type="GO" id="GO:0046854">
    <property type="term" value="P:phosphatidylinositol phosphate biosynthetic process"/>
    <property type="evidence" value="ECO:0007669"/>
    <property type="project" value="TreeGrafter"/>
</dbReference>
<reference evidence="3" key="1">
    <citation type="submission" date="2021-02" db="EMBL/GenBank/DDBJ databases">
        <authorList>
            <person name="Palmer J.M."/>
        </authorList>
    </citation>
    <scope>NUCLEOTIDE SEQUENCE</scope>
    <source>
        <strain evidence="3">SCRP23</strain>
    </source>
</reference>
<organism evidence="3 4">
    <name type="scientific">Phytophthora boehmeriae</name>
    <dbReference type="NCBI Taxonomy" id="109152"/>
    <lineage>
        <taxon>Eukaryota</taxon>
        <taxon>Sar</taxon>
        <taxon>Stramenopiles</taxon>
        <taxon>Oomycota</taxon>
        <taxon>Peronosporomycetes</taxon>
        <taxon>Peronosporales</taxon>
        <taxon>Peronosporaceae</taxon>
        <taxon>Phytophthora</taxon>
    </lineage>
</organism>
<evidence type="ECO:0000256" key="2">
    <source>
        <dbReference type="SAM" id="MobiDB-lite"/>
    </source>
</evidence>
<keyword evidence="4" id="KW-1185">Reference proteome</keyword>
<dbReference type="Proteomes" id="UP000693981">
    <property type="component" value="Unassembled WGS sequence"/>
</dbReference>
<dbReference type="AlphaFoldDB" id="A0A8T1WZF3"/>
<feature type="compositionally biased region" description="Low complexity" evidence="2">
    <location>
        <begin position="95"/>
        <end position="109"/>
    </location>
</feature>
<dbReference type="EC" id="2.7.-.-" evidence="1"/>
<dbReference type="EMBL" id="JAGDFL010000085">
    <property type="protein sequence ID" value="KAG7398284.1"/>
    <property type="molecule type" value="Genomic_DNA"/>
</dbReference>
<sequence>MEEEDAAAATSNESEELVGPNEVVARASDGTNFYLYTHQAGGHTPFLRSSRGSVCKPVVALELQFYEALGPKFPQLRPFVPQFLGKISVDLNVTPQQSSPSPSASPAEPLTMPKKMPRRSFGKKRRLNKSAAPKSGPLFMLEGGYSAKLWNEERAKTGKKPLKCPTLTRCENSNTKDYMVLGDLTRNFRRPCVLDIKLGTRQHGEDATPAKIYDERDGTYTIWDKSWGRQLKASGIEPALETYLTSGTTVRWDALDKLLIKIRQFKDVVATTTGLRCWGSSLLLIYEGDQRYGRSCSDVRLIDFAHCQMSPSLGTPDKGMLLGLTNIERYLNNIAARAPLSRLQLIS</sequence>
<proteinExistence type="inferred from homology"/>
<name>A0A8T1WZF3_9STRA</name>
<accession>A0A8T1WZF3</accession>
<feature type="region of interest" description="Disordered" evidence="2">
    <location>
        <begin position="93"/>
        <end position="135"/>
    </location>
</feature>
<gene>
    <name evidence="3" type="primary">IP6K3</name>
    <name evidence="3" type="ORF">PHYBOEH_011368</name>
</gene>
<comment type="similarity">
    <text evidence="1">Belongs to the inositol phosphokinase (IPK) family.</text>
</comment>
<evidence type="ECO:0000256" key="1">
    <source>
        <dbReference type="RuleBase" id="RU363090"/>
    </source>
</evidence>
<dbReference type="GO" id="GO:0032958">
    <property type="term" value="P:inositol phosphate biosynthetic process"/>
    <property type="evidence" value="ECO:0007669"/>
    <property type="project" value="InterPro"/>
</dbReference>
<protein>
    <recommendedName>
        <fullName evidence="1">Kinase</fullName>
        <ecNumber evidence="1">2.7.-.-</ecNumber>
    </recommendedName>
</protein>
<feature type="compositionally biased region" description="Basic residues" evidence="2">
    <location>
        <begin position="115"/>
        <end position="128"/>
    </location>
</feature>
<evidence type="ECO:0000313" key="4">
    <source>
        <dbReference type="Proteomes" id="UP000693981"/>
    </source>
</evidence>
<dbReference type="GO" id="GO:0000828">
    <property type="term" value="F:inositol hexakisphosphate kinase activity"/>
    <property type="evidence" value="ECO:0007669"/>
    <property type="project" value="TreeGrafter"/>
</dbReference>